<organism evidence="1 2">
    <name type="scientific">Ekhidna lutea</name>
    <dbReference type="NCBI Taxonomy" id="447679"/>
    <lineage>
        <taxon>Bacteria</taxon>
        <taxon>Pseudomonadati</taxon>
        <taxon>Bacteroidota</taxon>
        <taxon>Cytophagia</taxon>
        <taxon>Cytophagales</taxon>
        <taxon>Reichenbachiellaceae</taxon>
        <taxon>Ekhidna</taxon>
    </lineage>
</organism>
<dbReference type="RefSeq" id="WP_089358098.1">
    <property type="nucleotide sequence ID" value="NZ_FZPD01000006.1"/>
</dbReference>
<reference evidence="1 2" key="1">
    <citation type="submission" date="2017-06" db="EMBL/GenBank/DDBJ databases">
        <authorList>
            <person name="Kim H.J."/>
            <person name="Triplett B.A."/>
        </authorList>
    </citation>
    <scope>NUCLEOTIDE SEQUENCE [LARGE SCALE GENOMIC DNA]</scope>
    <source>
        <strain evidence="1 2">DSM 19307</strain>
    </source>
</reference>
<accession>A0A239LX37</accession>
<dbReference type="Proteomes" id="UP000198393">
    <property type="component" value="Unassembled WGS sequence"/>
</dbReference>
<evidence type="ECO:0000313" key="2">
    <source>
        <dbReference type="Proteomes" id="UP000198393"/>
    </source>
</evidence>
<evidence type="ECO:0008006" key="3">
    <source>
        <dbReference type="Google" id="ProtNLM"/>
    </source>
</evidence>
<dbReference type="EMBL" id="FZPD01000006">
    <property type="protein sequence ID" value="SNT34438.1"/>
    <property type="molecule type" value="Genomic_DNA"/>
</dbReference>
<keyword evidence="2" id="KW-1185">Reference proteome</keyword>
<gene>
    <name evidence="1" type="ORF">SAMN05421640_3420</name>
</gene>
<proteinExistence type="predicted"/>
<dbReference type="PROSITE" id="PS51257">
    <property type="entry name" value="PROKAR_LIPOPROTEIN"/>
    <property type="match status" value="1"/>
</dbReference>
<dbReference type="Gene3D" id="2.60.40.3620">
    <property type="match status" value="1"/>
</dbReference>
<sequence length="503" mass="52910">MKNVLKSLSFLMVLGGLIFISSCGDDDGGIIIDDDGGGSFTVADGFYIAGVSGSDTTIANAYLLADAQVEGDGFAPTPRDEHKASYIYLSSGSYIFAEVDEQNIVSVEGGASAVVDSVGAWAEGYTYVEVESNGASFSVSEDGVYHVIYDGQNDEAFIVRVNSWGVIGGAVYESACVSNGFNADVDLETVSESAEGSTWSGTGIILRDDQFKFRYNNSWTIGEYKSFTNLGESLTVMVPGGANIQNAEDGIYDITLAMDADGAFSATLTRTGDAEECTFDPDNFPWGIIGSGTQGTETTAGWGDDKDLIYVGQNEGVDTWLGVFPIAGGTADNEFKFRTDGTWATKLIPNSTTYTDNTGNITDNADSNGDGSWFLADGASGFIYVKITTSDQGGSWNIEFSDAEFQVIGEGSPVGNWEAGNGIAMTYNDDLASATLASGSYTTAGWKIFVNQSFDYNVGGSLDGTTALEFNNSTFNLDAAGDYSVTISTADGGVTYTASATQN</sequence>
<evidence type="ECO:0000313" key="1">
    <source>
        <dbReference type="EMBL" id="SNT34438.1"/>
    </source>
</evidence>
<name>A0A239LX37_EKHLU</name>
<dbReference type="OrthoDB" id="975117at2"/>
<dbReference type="AlphaFoldDB" id="A0A239LX37"/>
<protein>
    <recommendedName>
        <fullName evidence="3">SusF/SusE family outer membrane protein</fullName>
    </recommendedName>
</protein>